<evidence type="ECO:0000256" key="6">
    <source>
        <dbReference type="ARBA" id="ARBA00023239"/>
    </source>
</evidence>
<protein>
    <recommendedName>
        <fullName evidence="8">Tryptophanase</fullName>
        <ecNumber evidence="8">4.1.99.1</ecNumber>
    </recommendedName>
    <alternativeName>
        <fullName evidence="8">L-tryptophan indole-lyase</fullName>
        <shortName evidence="8">TNase</shortName>
    </alternativeName>
</protein>
<evidence type="ECO:0000256" key="9">
    <source>
        <dbReference type="PIRSR" id="PIRSR611166-50"/>
    </source>
</evidence>
<comment type="cofactor">
    <cofactor evidence="1 8 9">
        <name>pyridoxal 5'-phosphate</name>
        <dbReference type="ChEBI" id="CHEBI:597326"/>
    </cofactor>
</comment>
<dbReference type="SUPFAM" id="SSF53383">
    <property type="entry name" value="PLP-dependent transferases"/>
    <property type="match status" value="1"/>
</dbReference>
<dbReference type="PROSITE" id="PS00853">
    <property type="entry name" value="BETA_ELIM_LYASE"/>
    <property type="match status" value="1"/>
</dbReference>
<dbReference type="PANTHER" id="PTHR32325">
    <property type="entry name" value="BETA-ELIMINATING LYASE-LIKE PROTEIN-RELATED"/>
    <property type="match status" value="1"/>
</dbReference>
<dbReference type="Gene3D" id="3.40.640.10">
    <property type="entry name" value="Type I PLP-dependent aspartate aminotransferase-like (Major domain)"/>
    <property type="match status" value="1"/>
</dbReference>
<dbReference type="AlphaFoldDB" id="A0A419T1I5"/>
<dbReference type="InterPro" id="IPR015421">
    <property type="entry name" value="PyrdxlP-dep_Trfase_major"/>
</dbReference>
<dbReference type="CDD" id="cd00617">
    <property type="entry name" value="Tnase_like"/>
    <property type="match status" value="1"/>
</dbReference>
<dbReference type="PANTHER" id="PTHR32325:SF4">
    <property type="entry name" value="TRYPTOPHANASE"/>
    <property type="match status" value="1"/>
</dbReference>
<accession>A0A419T1I5</accession>
<dbReference type="Pfam" id="PF01212">
    <property type="entry name" value="Beta_elim_lyase"/>
    <property type="match status" value="1"/>
</dbReference>
<comment type="caution">
    <text evidence="11">The sequence shown here is derived from an EMBL/GenBank/DDBJ whole genome shotgun (WGS) entry which is preliminary data.</text>
</comment>
<dbReference type="HAMAP" id="MF_00544">
    <property type="entry name" value="Tryptophanase"/>
    <property type="match status" value="1"/>
</dbReference>
<organism evidence="11 12">
    <name type="scientific">Thermohalobacter berrensis</name>
    <dbReference type="NCBI Taxonomy" id="99594"/>
    <lineage>
        <taxon>Bacteria</taxon>
        <taxon>Bacillati</taxon>
        <taxon>Bacillota</taxon>
        <taxon>Tissierellia</taxon>
        <taxon>Tissierellales</taxon>
        <taxon>Thermohalobacteraceae</taxon>
        <taxon>Thermohalobacter</taxon>
    </lineage>
</organism>
<dbReference type="PIRSF" id="PIRSF001386">
    <property type="entry name" value="Trpase"/>
    <property type="match status" value="1"/>
</dbReference>
<name>A0A419T1I5_9FIRM</name>
<dbReference type="InterPro" id="IPR015422">
    <property type="entry name" value="PyrdxlP-dep_Trfase_small"/>
</dbReference>
<feature type="modified residue" description="N6-(pyridoxal phosphate)lysine" evidence="8 9">
    <location>
        <position position="246"/>
    </location>
</feature>
<evidence type="ECO:0000259" key="10">
    <source>
        <dbReference type="Pfam" id="PF01212"/>
    </source>
</evidence>
<dbReference type="InterPro" id="IPR015424">
    <property type="entry name" value="PyrdxlP-dep_Trfase"/>
</dbReference>
<comment type="subunit">
    <text evidence="8">Homotetramer.</text>
</comment>
<dbReference type="Proteomes" id="UP000284177">
    <property type="component" value="Unassembled WGS sequence"/>
</dbReference>
<evidence type="ECO:0000256" key="4">
    <source>
        <dbReference type="ARBA" id="ARBA00022898"/>
    </source>
</evidence>
<dbReference type="EMBL" id="MCIB01000023">
    <property type="protein sequence ID" value="RKD31289.1"/>
    <property type="molecule type" value="Genomic_DNA"/>
</dbReference>
<proteinExistence type="inferred from homology"/>
<evidence type="ECO:0000256" key="1">
    <source>
        <dbReference type="ARBA" id="ARBA00001933"/>
    </source>
</evidence>
<feature type="domain" description="Aromatic amino acid beta-eliminating lyase/threonine aldolase" evidence="10">
    <location>
        <begin position="35"/>
        <end position="412"/>
    </location>
</feature>
<dbReference type="Gene3D" id="3.90.1150.10">
    <property type="entry name" value="Aspartate Aminotransferase, domain 1"/>
    <property type="match status" value="1"/>
</dbReference>
<sequence length="447" mass="50011">MVEPIRQIPYEERLAALERAGYNLFALNSEEVYIDLLTDSGTGAMSDNQWAGIMLGDESYAGSKNYYHLADTVKDIFGYNYAIPTHQGRGAEQVLFPLLIKPGQYVISNMHFDTTKAHVEIAEGRAINCVIEDAFNTEEYHPFKGNFDVDKMEEFIKEKGKGNIAFIIITVTCNSAGGQPVSMENIKEVSEIAKKYDLRVIIDAARYAENAYFIKTREDGYGDKSIKEIVKEMFSYADGFTMSAKKDAIVNIGGLIGIKDDEELFNKARARLVPLEGFVTYGGLAGRDMEALARGLKEGVQFEYLEYRIGQVEYLGDRLREAGIPIQYPVGGHAVFVDAKKLLPHIPYYQFPAQALGNALYLEAGVRGVEIGSFLLGRDPDTGEQIESPLELLRLTIPRRVYTNNHMDVVADALISIKEKSETLKGLEIVYEPKILRHFTAKLKPVE</sequence>
<keyword evidence="6 8" id="KW-0456">Lyase</keyword>
<evidence type="ECO:0000256" key="2">
    <source>
        <dbReference type="ARBA" id="ARBA00004662"/>
    </source>
</evidence>
<evidence type="ECO:0000256" key="3">
    <source>
        <dbReference type="ARBA" id="ARBA00009721"/>
    </source>
</evidence>
<reference evidence="11 12" key="1">
    <citation type="submission" date="2016-08" db="EMBL/GenBank/DDBJ databases">
        <title>Novel Firmicutes and Novel Genomes.</title>
        <authorList>
            <person name="Poppleton D.I."/>
            <person name="Gribaldo S."/>
        </authorList>
    </citation>
    <scope>NUCLEOTIDE SEQUENCE [LARGE SCALE GENOMIC DNA]</scope>
    <source>
        <strain evidence="11 12">CTT3</strain>
    </source>
</reference>
<evidence type="ECO:0000256" key="5">
    <source>
        <dbReference type="ARBA" id="ARBA00023079"/>
    </source>
</evidence>
<keyword evidence="4 8" id="KW-0663">Pyridoxal phosphate</keyword>
<gene>
    <name evidence="8" type="primary">tnaA</name>
    <name evidence="11" type="ORF">BET03_03585</name>
</gene>
<comment type="pathway">
    <text evidence="2 8">Amino-acid degradation; L-tryptophan degradation via pyruvate pathway; indole and pyruvate from L-tryptophan: step 1/1.</text>
</comment>
<dbReference type="UniPathway" id="UPA00332">
    <property type="reaction ID" value="UER00452"/>
</dbReference>
<dbReference type="EC" id="4.1.99.1" evidence="8"/>
<dbReference type="InterPro" id="IPR011166">
    <property type="entry name" value="Beta-eliminating_lyase"/>
</dbReference>
<dbReference type="GO" id="GO:0009034">
    <property type="term" value="F:tryptophanase activity"/>
    <property type="evidence" value="ECO:0007669"/>
    <property type="project" value="UniProtKB-UniRule"/>
</dbReference>
<keyword evidence="12" id="KW-1185">Reference proteome</keyword>
<comment type="catalytic activity">
    <reaction evidence="7 8">
        <text>L-tryptophan + H2O = indole + pyruvate + NH4(+)</text>
        <dbReference type="Rhea" id="RHEA:19553"/>
        <dbReference type="ChEBI" id="CHEBI:15361"/>
        <dbReference type="ChEBI" id="CHEBI:15377"/>
        <dbReference type="ChEBI" id="CHEBI:16881"/>
        <dbReference type="ChEBI" id="CHEBI:28938"/>
        <dbReference type="ChEBI" id="CHEBI:57912"/>
        <dbReference type="EC" id="4.1.99.1"/>
    </reaction>
</comment>
<evidence type="ECO:0000256" key="8">
    <source>
        <dbReference type="HAMAP-Rule" id="MF_00544"/>
    </source>
</evidence>
<keyword evidence="5 8" id="KW-0823">Tryptophan catabolism</keyword>
<evidence type="ECO:0000313" key="12">
    <source>
        <dbReference type="Proteomes" id="UP000284177"/>
    </source>
</evidence>
<dbReference type="NCBIfam" id="NF009709">
    <property type="entry name" value="PRK13238.1"/>
    <property type="match status" value="1"/>
</dbReference>
<evidence type="ECO:0000256" key="7">
    <source>
        <dbReference type="ARBA" id="ARBA00047962"/>
    </source>
</evidence>
<comment type="similarity">
    <text evidence="3 8">Belongs to the beta-eliminating lyase family.</text>
</comment>
<evidence type="ECO:0000313" key="11">
    <source>
        <dbReference type="EMBL" id="RKD31289.1"/>
    </source>
</evidence>
<dbReference type="InterPro" id="IPR013440">
    <property type="entry name" value="TNase"/>
</dbReference>
<dbReference type="InterPro" id="IPR001597">
    <property type="entry name" value="ArAA_b-elim_lyase/Thr_aldolase"/>
</dbReference>
<dbReference type="InterPro" id="IPR018176">
    <property type="entry name" value="Tryptophanase_CS"/>
</dbReference>